<feature type="non-terminal residue" evidence="2">
    <location>
        <position position="1"/>
    </location>
</feature>
<name>A0AAD5BMU7_AMBAR</name>
<evidence type="ECO:0000313" key="2">
    <source>
        <dbReference type="EMBL" id="KAI7726260.1"/>
    </source>
</evidence>
<evidence type="ECO:0000313" key="3">
    <source>
        <dbReference type="Proteomes" id="UP001206925"/>
    </source>
</evidence>
<evidence type="ECO:0000256" key="1">
    <source>
        <dbReference type="SAM" id="MobiDB-lite"/>
    </source>
</evidence>
<dbReference type="EMBL" id="JAMZMK010011726">
    <property type="protein sequence ID" value="KAI7726260.1"/>
    <property type="molecule type" value="Genomic_DNA"/>
</dbReference>
<organism evidence="2 3">
    <name type="scientific">Ambrosia artemisiifolia</name>
    <name type="common">Common ragweed</name>
    <dbReference type="NCBI Taxonomy" id="4212"/>
    <lineage>
        <taxon>Eukaryota</taxon>
        <taxon>Viridiplantae</taxon>
        <taxon>Streptophyta</taxon>
        <taxon>Embryophyta</taxon>
        <taxon>Tracheophyta</taxon>
        <taxon>Spermatophyta</taxon>
        <taxon>Magnoliopsida</taxon>
        <taxon>eudicotyledons</taxon>
        <taxon>Gunneridae</taxon>
        <taxon>Pentapetalae</taxon>
        <taxon>asterids</taxon>
        <taxon>campanulids</taxon>
        <taxon>Asterales</taxon>
        <taxon>Asteraceae</taxon>
        <taxon>Asteroideae</taxon>
        <taxon>Heliantheae alliance</taxon>
        <taxon>Heliantheae</taxon>
        <taxon>Ambrosia</taxon>
    </lineage>
</organism>
<proteinExistence type="predicted"/>
<sequence length="92" mass="10631">VRLYRSKQDSKTTYYSSSDANSFVTLEIGHVPPGYFRRLGKQRAQDDLILRKRDRMRRWLCCTCQVEESHPSNDNGLMKSHSDHVDVGISDA</sequence>
<dbReference type="AlphaFoldDB" id="A0AAD5BMU7"/>
<dbReference type="Proteomes" id="UP001206925">
    <property type="component" value="Unassembled WGS sequence"/>
</dbReference>
<keyword evidence="3" id="KW-1185">Reference proteome</keyword>
<reference evidence="2" key="1">
    <citation type="submission" date="2022-06" db="EMBL/GenBank/DDBJ databases">
        <title>Uncovering the hologenomic basis of an extraordinary plant invasion.</title>
        <authorList>
            <person name="Bieker V.C."/>
            <person name="Martin M.D."/>
            <person name="Gilbert T."/>
            <person name="Hodgins K."/>
            <person name="Battlay P."/>
            <person name="Petersen B."/>
            <person name="Wilson J."/>
        </authorList>
    </citation>
    <scope>NUCLEOTIDE SEQUENCE</scope>
    <source>
        <strain evidence="2">AA19_3_7</strain>
        <tissue evidence="2">Leaf</tissue>
    </source>
</reference>
<feature type="region of interest" description="Disordered" evidence="1">
    <location>
        <begin position="69"/>
        <end position="92"/>
    </location>
</feature>
<gene>
    <name evidence="2" type="ORF">M8C21_008604</name>
</gene>
<accession>A0AAD5BMU7</accession>
<comment type="caution">
    <text evidence="2">The sequence shown here is derived from an EMBL/GenBank/DDBJ whole genome shotgun (WGS) entry which is preliminary data.</text>
</comment>
<protein>
    <submittedName>
        <fullName evidence="2">Uncharacterized protein</fullName>
    </submittedName>
</protein>